<evidence type="ECO:0000256" key="10">
    <source>
        <dbReference type="SAM" id="SignalP"/>
    </source>
</evidence>
<dbReference type="PANTHER" id="PTHR11920:SF335">
    <property type="entry name" value="GUANYLATE CYCLASE"/>
    <property type="match status" value="1"/>
</dbReference>
<protein>
    <recommendedName>
        <fullName evidence="11">Guanylate cyclase domain-containing protein</fullName>
    </recommendedName>
</protein>
<dbReference type="PROSITE" id="PS50125">
    <property type="entry name" value="GUANYLATE_CYCLASE_2"/>
    <property type="match status" value="1"/>
</dbReference>
<keyword evidence="13" id="KW-1185">Reference proteome</keyword>
<evidence type="ECO:0000256" key="6">
    <source>
        <dbReference type="ARBA" id="ARBA00023239"/>
    </source>
</evidence>
<evidence type="ECO:0000313" key="12">
    <source>
        <dbReference type="EMBL" id="TXB63189.1"/>
    </source>
</evidence>
<feature type="coiled-coil region" evidence="8">
    <location>
        <begin position="157"/>
        <end position="286"/>
    </location>
</feature>
<dbReference type="SMART" id="SM00044">
    <property type="entry name" value="CYCc"/>
    <property type="match status" value="1"/>
</dbReference>
<dbReference type="GO" id="GO:0004016">
    <property type="term" value="F:adenylate cyclase activity"/>
    <property type="evidence" value="ECO:0007669"/>
    <property type="project" value="UniProtKB-ARBA"/>
</dbReference>
<comment type="similarity">
    <text evidence="7">Belongs to the adenylyl cyclase class-4/guanylyl cyclase family.</text>
</comment>
<dbReference type="InterPro" id="IPR001054">
    <property type="entry name" value="A/G_cyclase"/>
</dbReference>
<evidence type="ECO:0000256" key="8">
    <source>
        <dbReference type="SAM" id="Coils"/>
    </source>
</evidence>
<keyword evidence="10" id="KW-0732">Signal</keyword>
<accession>A0A5C6RMN7</accession>
<dbReference type="EMBL" id="VOOR01000018">
    <property type="protein sequence ID" value="TXB63189.1"/>
    <property type="molecule type" value="Genomic_DNA"/>
</dbReference>
<dbReference type="PANTHER" id="PTHR11920">
    <property type="entry name" value="GUANYLYL CYCLASE"/>
    <property type="match status" value="1"/>
</dbReference>
<evidence type="ECO:0000256" key="5">
    <source>
        <dbReference type="ARBA" id="ARBA00023136"/>
    </source>
</evidence>
<keyword evidence="3" id="KW-0547">Nucleotide-binding</keyword>
<reference evidence="12 13" key="1">
    <citation type="submission" date="2019-08" db="EMBL/GenBank/DDBJ databases">
        <title>Genome of Phaeodactylibacter luteus.</title>
        <authorList>
            <person name="Bowman J.P."/>
        </authorList>
    </citation>
    <scope>NUCLEOTIDE SEQUENCE [LARGE SCALE GENOMIC DNA]</scope>
    <source>
        <strain evidence="12 13">KCTC 42180</strain>
    </source>
</reference>
<evidence type="ECO:0000259" key="11">
    <source>
        <dbReference type="PROSITE" id="PS50125"/>
    </source>
</evidence>
<keyword evidence="8" id="KW-0175">Coiled coil</keyword>
<dbReference type="GO" id="GO:0009190">
    <property type="term" value="P:cyclic nucleotide biosynthetic process"/>
    <property type="evidence" value="ECO:0007669"/>
    <property type="project" value="InterPro"/>
</dbReference>
<evidence type="ECO:0000256" key="2">
    <source>
        <dbReference type="ARBA" id="ARBA00022692"/>
    </source>
</evidence>
<dbReference type="AlphaFoldDB" id="A0A5C6RMN7"/>
<dbReference type="InterPro" id="IPR011990">
    <property type="entry name" value="TPR-like_helical_dom_sf"/>
</dbReference>
<gene>
    <name evidence="12" type="ORF">FRY97_10290</name>
</gene>
<dbReference type="PROSITE" id="PS00452">
    <property type="entry name" value="GUANYLATE_CYCLASE_1"/>
    <property type="match status" value="1"/>
</dbReference>
<dbReference type="GO" id="GO:0016020">
    <property type="term" value="C:membrane"/>
    <property type="evidence" value="ECO:0007669"/>
    <property type="project" value="UniProtKB-SubCell"/>
</dbReference>
<evidence type="ECO:0000256" key="1">
    <source>
        <dbReference type="ARBA" id="ARBA00004370"/>
    </source>
</evidence>
<evidence type="ECO:0000256" key="3">
    <source>
        <dbReference type="ARBA" id="ARBA00022741"/>
    </source>
</evidence>
<keyword evidence="4 9" id="KW-1133">Transmembrane helix</keyword>
<dbReference type="InterPro" id="IPR050401">
    <property type="entry name" value="Cyclic_nucleotide_synthase"/>
</dbReference>
<dbReference type="InterPro" id="IPR018297">
    <property type="entry name" value="A/G_cyclase_CS"/>
</dbReference>
<organism evidence="12 13">
    <name type="scientific">Phaeodactylibacter luteus</name>
    <dbReference type="NCBI Taxonomy" id="1564516"/>
    <lineage>
        <taxon>Bacteria</taxon>
        <taxon>Pseudomonadati</taxon>
        <taxon>Bacteroidota</taxon>
        <taxon>Saprospiria</taxon>
        <taxon>Saprospirales</taxon>
        <taxon>Haliscomenobacteraceae</taxon>
        <taxon>Phaeodactylibacter</taxon>
    </lineage>
</organism>
<evidence type="ECO:0000256" key="7">
    <source>
        <dbReference type="RuleBase" id="RU000405"/>
    </source>
</evidence>
<evidence type="ECO:0000256" key="4">
    <source>
        <dbReference type="ARBA" id="ARBA00022989"/>
    </source>
</evidence>
<evidence type="ECO:0000313" key="13">
    <source>
        <dbReference type="Proteomes" id="UP000321580"/>
    </source>
</evidence>
<sequence length="553" mass="63252">MKNTGLLLLMFLLASVSAFAQESIEDLKAELNDAEDSRSRMYLNYQLGEAYLRVNTETAIAYAKEAFNLANSNSDAAMGAQAAFLTGRAYERDRNERNAEVWYKTALAKAKQAKDSDLIIKSVERRSRLAEKDRNYRKAYQIVEEAFNYFSQNGTSISDLERNYEKLRASLQKEQQRLQEEIDRLAKEKNDLSTDRDRLQERQQQLVQEKKQVEKTVSQKEERLADVSAAKARADSLAKIRQKQYDRLSREKLQQEALLNAQQLELTKAQLESEQIRNEADRNREQRNQLIILASAGILLTLLLLVLFLVSRRSRRRLQESQAQLLDEQKRANDLLENILPKHIAKELKETGQGVTAKHEEVTVLFSDFKNFSTIAEQLTPEELVEELDLCFKGFDFILEKYKDIEKIKTIGDAYMCASGLNDVKARPVHMIEAALEIQKFLEERKQERTRLGKPFFEARIGVHTGPVVAGIVGIRKFAYDIWGDTVNIASRVESNGQAGRINISEATYNLVRYKYECEYRGKVQAKNKGLIDMYFVKGPRVIATPAAPATTA</sequence>
<dbReference type="Proteomes" id="UP000321580">
    <property type="component" value="Unassembled WGS sequence"/>
</dbReference>
<dbReference type="Gene3D" id="3.30.70.1230">
    <property type="entry name" value="Nucleotide cyclase"/>
    <property type="match status" value="1"/>
</dbReference>
<dbReference type="OrthoDB" id="9806704at2"/>
<dbReference type="GO" id="GO:0000166">
    <property type="term" value="F:nucleotide binding"/>
    <property type="evidence" value="ECO:0007669"/>
    <property type="project" value="UniProtKB-KW"/>
</dbReference>
<name>A0A5C6RMN7_9BACT</name>
<feature type="coiled-coil region" evidence="8">
    <location>
        <begin position="17"/>
        <end position="44"/>
    </location>
</feature>
<dbReference type="CDD" id="cd07302">
    <property type="entry name" value="CHD"/>
    <property type="match status" value="1"/>
</dbReference>
<dbReference type="InterPro" id="IPR029787">
    <property type="entry name" value="Nucleotide_cyclase"/>
</dbReference>
<dbReference type="GO" id="GO:0035556">
    <property type="term" value="P:intracellular signal transduction"/>
    <property type="evidence" value="ECO:0007669"/>
    <property type="project" value="InterPro"/>
</dbReference>
<feature type="transmembrane region" description="Helical" evidence="9">
    <location>
        <begin position="290"/>
        <end position="310"/>
    </location>
</feature>
<feature type="domain" description="Guanylate cyclase" evidence="11">
    <location>
        <begin position="363"/>
        <end position="494"/>
    </location>
</feature>
<keyword evidence="5 9" id="KW-0472">Membrane</keyword>
<feature type="signal peptide" evidence="10">
    <location>
        <begin position="1"/>
        <end position="20"/>
    </location>
</feature>
<dbReference type="SUPFAM" id="SSF55073">
    <property type="entry name" value="Nucleotide cyclase"/>
    <property type="match status" value="1"/>
</dbReference>
<feature type="chain" id="PRO_5022731725" description="Guanylate cyclase domain-containing protein" evidence="10">
    <location>
        <begin position="21"/>
        <end position="553"/>
    </location>
</feature>
<evidence type="ECO:0000256" key="9">
    <source>
        <dbReference type="SAM" id="Phobius"/>
    </source>
</evidence>
<comment type="subcellular location">
    <subcellularLocation>
        <location evidence="1">Membrane</location>
    </subcellularLocation>
</comment>
<dbReference type="SUPFAM" id="SSF48452">
    <property type="entry name" value="TPR-like"/>
    <property type="match status" value="1"/>
</dbReference>
<dbReference type="Pfam" id="PF00211">
    <property type="entry name" value="Guanylate_cyc"/>
    <property type="match status" value="1"/>
</dbReference>
<keyword evidence="6 7" id="KW-0456">Lyase</keyword>
<keyword evidence="2 9" id="KW-0812">Transmembrane</keyword>
<comment type="caution">
    <text evidence="12">The sequence shown here is derived from an EMBL/GenBank/DDBJ whole genome shotgun (WGS) entry which is preliminary data.</text>
</comment>
<proteinExistence type="inferred from homology"/>